<evidence type="ECO:0000256" key="9">
    <source>
        <dbReference type="ARBA" id="ARBA00022840"/>
    </source>
</evidence>
<dbReference type="EMBL" id="WKJJ01000026">
    <property type="protein sequence ID" value="MRV76014.1"/>
    <property type="molecule type" value="Genomic_DNA"/>
</dbReference>
<keyword evidence="4" id="KW-0597">Phosphoprotein</keyword>
<dbReference type="InterPro" id="IPR013727">
    <property type="entry name" value="2CSK_N"/>
</dbReference>
<dbReference type="RefSeq" id="WP_154381113.1">
    <property type="nucleotide sequence ID" value="NZ_WKJJ01000026.1"/>
</dbReference>
<dbReference type="Gene3D" id="1.10.287.130">
    <property type="match status" value="1"/>
</dbReference>
<evidence type="ECO:0000256" key="4">
    <source>
        <dbReference type="ARBA" id="ARBA00022553"/>
    </source>
</evidence>
<evidence type="ECO:0000256" key="2">
    <source>
        <dbReference type="ARBA" id="ARBA00004141"/>
    </source>
</evidence>
<dbReference type="InterPro" id="IPR036890">
    <property type="entry name" value="HATPase_C_sf"/>
</dbReference>
<keyword evidence="10 13" id="KW-1133">Transmembrane helix</keyword>
<gene>
    <name evidence="16" type="ORF">GJ700_30300</name>
</gene>
<keyword evidence="8 16" id="KW-0418">Kinase</keyword>
<dbReference type="PROSITE" id="PS50109">
    <property type="entry name" value="HIS_KIN"/>
    <property type="match status" value="1"/>
</dbReference>
<dbReference type="AlphaFoldDB" id="A0A7X2IU12"/>
<dbReference type="CDD" id="cd00082">
    <property type="entry name" value="HisKA"/>
    <property type="match status" value="1"/>
</dbReference>
<accession>A0A7X2IU12</accession>
<dbReference type="PRINTS" id="PR00344">
    <property type="entry name" value="BCTRLSENSOR"/>
</dbReference>
<dbReference type="Proteomes" id="UP000446768">
    <property type="component" value="Unassembled WGS sequence"/>
</dbReference>
<comment type="subcellular location">
    <subcellularLocation>
        <location evidence="2">Membrane</location>
        <topology evidence="2">Multi-pass membrane protein</topology>
    </subcellularLocation>
</comment>
<evidence type="ECO:0000256" key="1">
    <source>
        <dbReference type="ARBA" id="ARBA00000085"/>
    </source>
</evidence>
<dbReference type="SUPFAM" id="SSF55874">
    <property type="entry name" value="ATPase domain of HSP90 chaperone/DNA topoisomerase II/histidine kinase"/>
    <property type="match status" value="1"/>
</dbReference>
<feature type="transmembrane region" description="Helical" evidence="13">
    <location>
        <begin position="12"/>
        <end position="33"/>
    </location>
</feature>
<keyword evidence="11" id="KW-0902">Two-component regulatory system</keyword>
<evidence type="ECO:0000259" key="14">
    <source>
        <dbReference type="PROSITE" id="PS50109"/>
    </source>
</evidence>
<organism evidence="16 17">
    <name type="scientific">Pseudoduganella rivuli</name>
    <dbReference type="NCBI Taxonomy" id="2666085"/>
    <lineage>
        <taxon>Bacteria</taxon>
        <taxon>Pseudomonadati</taxon>
        <taxon>Pseudomonadota</taxon>
        <taxon>Betaproteobacteria</taxon>
        <taxon>Burkholderiales</taxon>
        <taxon>Oxalobacteraceae</taxon>
        <taxon>Telluria group</taxon>
        <taxon>Pseudoduganella</taxon>
    </lineage>
</organism>
<feature type="domain" description="HAMP" evidence="15">
    <location>
        <begin position="167"/>
        <end position="219"/>
    </location>
</feature>
<dbReference type="GO" id="GO:0000155">
    <property type="term" value="F:phosphorelay sensor kinase activity"/>
    <property type="evidence" value="ECO:0007669"/>
    <property type="project" value="InterPro"/>
</dbReference>
<evidence type="ECO:0000256" key="12">
    <source>
        <dbReference type="ARBA" id="ARBA00023136"/>
    </source>
</evidence>
<comment type="catalytic activity">
    <reaction evidence="1">
        <text>ATP + protein L-histidine = ADP + protein N-phospho-L-histidine.</text>
        <dbReference type="EC" id="2.7.13.3"/>
    </reaction>
</comment>
<reference evidence="16 17" key="1">
    <citation type="submission" date="2019-11" db="EMBL/GenBank/DDBJ databases">
        <title>Novel species isolated from a subtropical stream in China.</title>
        <authorList>
            <person name="Lu H."/>
        </authorList>
    </citation>
    <scope>NUCLEOTIDE SEQUENCE [LARGE SCALE GENOMIC DNA]</scope>
    <source>
        <strain evidence="16 17">FT92W</strain>
    </source>
</reference>
<keyword evidence="9" id="KW-0067">ATP-binding</keyword>
<feature type="transmembrane region" description="Helical" evidence="13">
    <location>
        <begin position="143"/>
        <end position="166"/>
    </location>
</feature>
<dbReference type="Pfam" id="PF02518">
    <property type="entry name" value="HATPase_c"/>
    <property type="match status" value="1"/>
</dbReference>
<dbReference type="Pfam" id="PF08521">
    <property type="entry name" value="2CSK_N"/>
    <property type="match status" value="1"/>
</dbReference>
<evidence type="ECO:0000256" key="13">
    <source>
        <dbReference type="SAM" id="Phobius"/>
    </source>
</evidence>
<dbReference type="InterPro" id="IPR004358">
    <property type="entry name" value="Sig_transdc_His_kin-like_C"/>
</dbReference>
<dbReference type="Pfam" id="PF00512">
    <property type="entry name" value="HisKA"/>
    <property type="match status" value="1"/>
</dbReference>
<dbReference type="PROSITE" id="PS50885">
    <property type="entry name" value="HAMP"/>
    <property type="match status" value="1"/>
</dbReference>
<sequence>MKLPVTHSLRGRLLWFLLAAIVLAAMAQAVIAYRSARSDADEIFDYHMQQMALSLRSGAPMANQYGRGGDADNDDMVVQVWTPDGVQVFRSLSRAELPQRAVLGFSNVRVRGATYRVFSIQTDNQTVQIAQDMKVRQRMAGALALRTVAPIAMMAPLLMLVVWWVVSGSLAPVSRVRKQVAARQADDLSPVSETGLPDEVQPLVQELNLLFGRVKTAFDAQQHFVADAAHELRTPLAALKLQVLSLERADNAEARAVAVGRLTAGIERATRLVEQLLVLARQEASSELKMDDVNLADLARRALGDLAGIAQTRGIDLGLHHADDAVVAGQGDALLILLRNLVDNAIKYTPSGGTVDVEVRQHQGKAVLCVDDSGPGIPAEERERVFSRFYRVPGSPAGGSGLGLAIIKAIAERHGATLVLDQSPRLGGLQVRVEFPVPQTAAHAGVNLSKSPTA</sequence>
<dbReference type="InterPro" id="IPR003660">
    <property type="entry name" value="HAMP_dom"/>
</dbReference>
<name>A0A7X2IU12_9BURK</name>
<dbReference type="SMART" id="SM00387">
    <property type="entry name" value="HATPase_c"/>
    <property type="match status" value="1"/>
</dbReference>
<proteinExistence type="predicted"/>
<keyword evidence="5" id="KW-0808">Transferase</keyword>
<evidence type="ECO:0000256" key="8">
    <source>
        <dbReference type="ARBA" id="ARBA00022777"/>
    </source>
</evidence>
<evidence type="ECO:0000256" key="6">
    <source>
        <dbReference type="ARBA" id="ARBA00022692"/>
    </source>
</evidence>
<evidence type="ECO:0000259" key="15">
    <source>
        <dbReference type="PROSITE" id="PS50885"/>
    </source>
</evidence>
<dbReference type="GO" id="GO:0005524">
    <property type="term" value="F:ATP binding"/>
    <property type="evidence" value="ECO:0007669"/>
    <property type="project" value="UniProtKB-KW"/>
</dbReference>
<evidence type="ECO:0000256" key="5">
    <source>
        <dbReference type="ARBA" id="ARBA00022679"/>
    </source>
</evidence>
<dbReference type="InterPro" id="IPR005467">
    <property type="entry name" value="His_kinase_dom"/>
</dbReference>
<keyword evidence="7" id="KW-0547">Nucleotide-binding</keyword>
<dbReference type="InterPro" id="IPR036097">
    <property type="entry name" value="HisK_dim/P_sf"/>
</dbReference>
<protein>
    <recommendedName>
        <fullName evidence="3">histidine kinase</fullName>
        <ecNumber evidence="3">2.7.13.3</ecNumber>
    </recommendedName>
</protein>
<evidence type="ECO:0000313" key="16">
    <source>
        <dbReference type="EMBL" id="MRV76014.1"/>
    </source>
</evidence>
<evidence type="ECO:0000256" key="7">
    <source>
        <dbReference type="ARBA" id="ARBA00022741"/>
    </source>
</evidence>
<keyword evidence="17" id="KW-1185">Reference proteome</keyword>
<dbReference type="InterPro" id="IPR050428">
    <property type="entry name" value="TCS_sensor_his_kinase"/>
</dbReference>
<comment type="caution">
    <text evidence="16">The sequence shown here is derived from an EMBL/GenBank/DDBJ whole genome shotgun (WGS) entry which is preliminary data.</text>
</comment>
<evidence type="ECO:0000313" key="17">
    <source>
        <dbReference type="Proteomes" id="UP000446768"/>
    </source>
</evidence>
<dbReference type="InterPro" id="IPR003594">
    <property type="entry name" value="HATPase_dom"/>
</dbReference>
<evidence type="ECO:0000256" key="11">
    <source>
        <dbReference type="ARBA" id="ARBA00023012"/>
    </source>
</evidence>
<dbReference type="GO" id="GO:0005886">
    <property type="term" value="C:plasma membrane"/>
    <property type="evidence" value="ECO:0007669"/>
    <property type="project" value="TreeGrafter"/>
</dbReference>
<keyword evidence="12 13" id="KW-0472">Membrane</keyword>
<dbReference type="PANTHER" id="PTHR45436">
    <property type="entry name" value="SENSOR HISTIDINE KINASE YKOH"/>
    <property type="match status" value="1"/>
</dbReference>
<evidence type="ECO:0000256" key="10">
    <source>
        <dbReference type="ARBA" id="ARBA00022989"/>
    </source>
</evidence>
<evidence type="ECO:0000256" key="3">
    <source>
        <dbReference type="ARBA" id="ARBA00012438"/>
    </source>
</evidence>
<feature type="domain" description="Histidine kinase" evidence="14">
    <location>
        <begin position="227"/>
        <end position="439"/>
    </location>
</feature>
<dbReference type="Gene3D" id="3.30.565.10">
    <property type="entry name" value="Histidine kinase-like ATPase, C-terminal domain"/>
    <property type="match status" value="1"/>
</dbReference>
<dbReference type="SUPFAM" id="SSF47384">
    <property type="entry name" value="Homodimeric domain of signal transducing histidine kinase"/>
    <property type="match status" value="1"/>
</dbReference>
<keyword evidence="6 13" id="KW-0812">Transmembrane</keyword>
<dbReference type="SMART" id="SM00388">
    <property type="entry name" value="HisKA"/>
    <property type="match status" value="1"/>
</dbReference>
<dbReference type="EC" id="2.7.13.3" evidence="3"/>
<dbReference type="PANTHER" id="PTHR45436:SF14">
    <property type="entry name" value="SENSOR PROTEIN QSEC"/>
    <property type="match status" value="1"/>
</dbReference>
<dbReference type="InterPro" id="IPR003661">
    <property type="entry name" value="HisK_dim/P_dom"/>
</dbReference>